<keyword evidence="2" id="KW-0813">Transport</keyword>
<dbReference type="AlphaFoldDB" id="A0A288Q6M3"/>
<dbReference type="OrthoDB" id="9779554at2"/>
<reference evidence="6 7" key="1">
    <citation type="submission" date="2018-07" db="EMBL/GenBank/DDBJ databases">
        <title>Genomic Encyclopedia of Type Strains, Phase III (KMG-III): the genomes of soil and plant-associated and newly described type strains.</title>
        <authorList>
            <person name="Whitman W."/>
        </authorList>
    </citation>
    <scope>NUCLEOTIDE SEQUENCE [LARGE SCALE GENOMIC DNA]</scope>
    <source>
        <strain evidence="6 7">CECT 7031</strain>
    </source>
</reference>
<dbReference type="Proteomes" id="UP000254912">
    <property type="component" value="Unassembled WGS sequence"/>
</dbReference>
<dbReference type="GO" id="GO:0035435">
    <property type="term" value="P:phosphate ion transmembrane transport"/>
    <property type="evidence" value="ECO:0007669"/>
    <property type="project" value="TreeGrafter"/>
</dbReference>
<dbReference type="RefSeq" id="WP_070230305.1">
    <property type="nucleotide sequence ID" value="NZ_BJYO01000002.1"/>
</dbReference>
<sequence>MEIYILAVMVIIFALIFDGVNGFHDASNAIATSITTGALKARTAITIAAVCNLVGAVLGTAVASVIAKDIVDMSAIQPMHQLFIVIAALLGAISWNLLTWWFGLPSSSTHAIVGGLVGAGLASQLSGSGVQINVHKVIEKVIDPMILSPIVGFSLALIIMVILNKLLQAAKIEKQAQDKGFKILQIFTSSALALGHGLQDAQKSMGLIFMASAPVGFFGVTSKTEAIPVEIIVMCAIAISLGTIFGGQRIIHTLGSKITILSPQKGFVAELVSSSVLFITAYFIKAPISTTHTVTSAIAGTGASDDIKSVKWGTLKNIVMAWIITVPSAGLVGFMFEEIFRLLF</sequence>
<evidence type="ECO:0000256" key="5">
    <source>
        <dbReference type="ARBA" id="ARBA00023136"/>
    </source>
</evidence>
<dbReference type="InterPro" id="IPR001204">
    <property type="entry name" value="Phos_transporter"/>
</dbReference>
<dbReference type="PANTHER" id="PTHR11101">
    <property type="entry name" value="PHOSPHATE TRANSPORTER"/>
    <property type="match status" value="1"/>
</dbReference>
<keyword evidence="5" id="KW-0472">Membrane</keyword>
<accession>A0A288Q6M3</accession>
<dbReference type="PANTHER" id="PTHR11101:SF80">
    <property type="entry name" value="PHOSPHATE TRANSPORTER"/>
    <property type="match status" value="1"/>
</dbReference>
<dbReference type="GO" id="GO:0005315">
    <property type="term" value="F:phosphate transmembrane transporter activity"/>
    <property type="evidence" value="ECO:0007669"/>
    <property type="project" value="InterPro"/>
</dbReference>
<dbReference type="EMBL" id="QRAS01000001">
    <property type="protein sequence ID" value="RDL12260.1"/>
    <property type="molecule type" value="Genomic_DNA"/>
</dbReference>
<name>A0A288Q6M3_9LACO</name>
<gene>
    <name evidence="6" type="ORF">DFP99_0695</name>
</gene>
<comment type="caution">
    <text evidence="6">The sequence shown here is derived from an EMBL/GenBank/DDBJ whole genome shotgun (WGS) entry which is preliminary data.</text>
</comment>
<evidence type="ECO:0000313" key="7">
    <source>
        <dbReference type="Proteomes" id="UP000254912"/>
    </source>
</evidence>
<comment type="subcellular location">
    <subcellularLocation>
        <location evidence="1">Membrane</location>
        <topology evidence="1">Multi-pass membrane protein</topology>
    </subcellularLocation>
</comment>
<protein>
    <submittedName>
        <fullName evidence="6">PiT family inorganic phosphate transporter</fullName>
    </submittedName>
</protein>
<keyword evidence="7" id="KW-1185">Reference proteome</keyword>
<dbReference type="Pfam" id="PF01384">
    <property type="entry name" value="PHO4"/>
    <property type="match status" value="1"/>
</dbReference>
<dbReference type="GO" id="GO:0016020">
    <property type="term" value="C:membrane"/>
    <property type="evidence" value="ECO:0007669"/>
    <property type="project" value="UniProtKB-SubCell"/>
</dbReference>
<proteinExistence type="predicted"/>
<keyword evidence="3" id="KW-0812">Transmembrane</keyword>
<keyword evidence="4" id="KW-1133">Transmembrane helix</keyword>
<dbReference type="KEGG" id="wso:WSWS_01066"/>
<organism evidence="6 7">
    <name type="scientific">Weissella soli</name>
    <dbReference type="NCBI Taxonomy" id="155866"/>
    <lineage>
        <taxon>Bacteria</taxon>
        <taxon>Bacillati</taxon>
        <taxon>Bacillota</taxon>
        <taxon>Bacilli</taxon>
        <taxon>Lactobacillales</taxon>
        <taxon>Lactobacillaceae</taxon>
        <taxon>Weissella</taxon>
    </lineage>
</organism>
<dbReference type="GeneID" id="94546256"/>
<evidence type="ECO:0000256" key="2">
    <source>
        <dbReference type="ARBA" id="ARBA00022448"/>
    </source>
</evidence>
<evidence type="ECO:0000313" key="6">
    <source>
        <dbReference type="EMBL" id="RDL12260.1"/>
    </source>
</evidence>
<evidence type="ECO:0000256" key="3">
    <source>
        <dbReference type="ARBA" id="ARBA00022692"/>
    </source>
</evidence>
<evidence type="ECO:0000256" key="1">
    <source>
        <dbReference type="ARBA" id="ARBA00004141"/>
    </source>
</evidence>
<evidence type="ECO:0000256" key="4">
    <source>
        <dbReference type="ARBA" id="ARBA00022989"/>
    </source>
</evidence>